<dbReference type="SUPFAM" id="SSF117457">
    <property type="entry name" value="FumA C-terminal domain-like"/>
    <property type="match status" value="1"/>
</dbReference>
<dbReference type="PANTHER" id="PTHR43351:SF2">
    <property type="entry name" value="L(+)-TARTRATE DEHYDRATASE SUBUNIT BETA-RELATED"/>
    <property type="match status" value="1"/>
</dbReference>
<evidence type="ECO:0000256" key="1">
    <source>
        <dbReference type="ARBA" id="ARBA00008876"/>
    </source>
</evidence>
<dbReference type="EC" id="4.2.1.2" evidence="4"/>
<comment type="similarity">
    <text evidence="1">Belongs to the class-I fumarase family.</text>
</comment>
<evidence type="ECO:0000256" key="2">
    <source>
        <dbReference type="ARBA" id="ARBA00023239"/>
    </source>
</evidence>
<dbReference type="GO" id="GO:0004333">
    <property type="term" value="F:fumarate hydratase activity"/>
    <property type="evidence" value="ECO:0007669"/>
    <property type="project" value="UniProtKB-EC"/>
</dbReference>
<dbReference type="InterPro" id="IPR036660">
    <property type="entry name" value="Fe-S_hydroAse_TtdB_cat_sf"/>
</dbReference>
<accession>A0A645CUG2</accession>
<dbReference type="InterPro" id="IPR004647">
    <property type="entry name" value="Fe-S_hydro-lyase_TtdB-typ_cat"/>
</dbReference>
<gene>
    <name evidence="4" type="primary">fumA_13</name>
    <name evidence="4" type="ORF">SDC9_127590</name>
</gene>
<organism evidence="4">
    <name type="scientific">bioreactor metagenome</name>
    <dbReference type="NCBI Taxonomy" id="1076179"/>
    <lineage>
        <taxon>unclassified sequences</taxon>
        <taxon>metagenomes</taxon>
        <taxon>ecological metagenomes</taxon>
    </lineage>
</organism>
<feature type="domain" description="Fe-S hydro-lyase tartrate dehydratase beta-type catalytic" evidence="3">
    <location>
        <begin position="1"/>
        <end position="92"/>
    </location>
</feature>
<dbReference type="Gene3D" id="3.20.130.10">
    <property type="entry name" value="Fe-S hydro-lyase, tartrate dehydratase beta-type, catalytic domain"/>
    <property type="match status" value="1"/>
</dbReference>
<evidence type="ECO:0000259" key="3">
    <source>
        <dbReference type="Pfam" id="PF05683"/>
    </source>
</evidence>
<dbReference type="EMBL" id="VSSQ01030135">
    <property type="protein sequence ID" value="MPM80543.1"/>
    <property type="molecule type" value="Genomic_DNA"/>
</dbReference>
<name>A0A645CUG2_9ZZZZ</name>
<proteinExistence type="inferred from homology"/>
<sequence length="102" mass="11006">MDAYTPKLLARGLRAMIGKGLRNAEVVDAMKTYGAVYFGAVGGAAALISRSIMSSEVIAYPDLGPEAIHRFVIKDFPVIVLIDSLGNNLYESGPKLYKQTDL</sequence>
<evidence type="ECO:0000313" key="4">
    <source>
        <dbReference type="EMBL" id="MPM80543.1"/>
    </source>
</evidence>
<dbReference type="Pfam" id="PF05683">
    <property type="entry name" value="Fumerase_C"/>
    <property type="match status" value="1"/>
</dbReference>
<keyword evidence="2 4" id="KW-0456">Lyase</keyword>
<protein>
    <submittedName>
        <fullName evidence="4">Fumarate hydratase class I, aerobic</fullName>
        <ecNumber evidence="4">4.2.1.2</ecNumber>
    </submittedName>
</protein>
<dbReference type="AlphaFoldDB" id="A0A645CUG2"/>
<dbReference type="PANTHER" id="PTHR43351">
    <property type="entry name" value="L(+)-TARTRATE DEHYDRATASE SUBUNIT BETA"/>
    <property type="match status" value="1"/>
</dbReference>
<comment type="caution">
    <text evidence="4">The sequence shown here is derived from an EMBL/GenBank/DDBJ whole genome shotgun (WGS) entry which is preliminary data.</text>
</comment>
<reference evidence="4" key="1">
    <citation type="submission" date="2019-08" db="EMBL/GenBank/DDBJ databases">
        <authorList>
            <person name="Kucharzyk K."/>
            <person name="Murdoch R.W."/>
            <person name="Higgins S."/>
            <person name="Loffler F."/>
        </authorList>
    </citation>
    <scope>NUCLEOTIDE SEQUENCE</scope>
</reference>